<organism evidence="5 6">
    <name type="scientific">Apiospora rasikravindrae</name>
    <dbReference type="NCBI Taxonomy" id="990691"/>
    <lineage>
        <taxon>Eukaryota</taxon>
        <taxon>Fungi</taxon>
        <taxon>Dikarya</taxon>
        <taxon>Ascomycota</taxon>
        <taxon>Pezizomycotina</taxon>
        <taxon>Sordariomycetes</taxon>
        <taxon>Xylariomycetidae</taxon>
        <taxon>Amphisphaeriales</taxon>
        <taxon>Apiosporaceae</taxon>
        <taxon>Apiospora</taxon>
    </lineage>
</organism>
<evidence type="ECO:0000256" key="1">
    <source>
        <dbReference type="ARBA" id="ARBA00022723"/>
    </source>
</evidence>
<sequence>MANGIKSSSTSGIETRESFMFPWLHKRVSNAVREQINPLVFHNKGRASEDYETYVMGKFICNNGSCGKNAWTSKKVGVVIRHFADDGHGMGYNATIFNQRCKACNTLGTFSLDQKSYIERVAYRLRVWAGVPQERAPYKLDENNKPHRADLCEGCKSGHCERKRPGNYYMGEGF</sequence>
<keyword evidence="1" id="KW-0479">Metal-binding</keyword>
<gene>
    <name evidence="5" type="ORF">PG993_010460</name>
</gene>
<evidence type="ECO:0000259" key="4">
    <source>
        <dbReference type="SMART" id="SM01328"/>
    </source>
</evidence>
<protein>
    <recommendedName>
        <fullName evidence="4">3CxxC-type domain-containing protein</fullName>
    </recommendedName>
</protein>
<dbReference type="InterPro" id="IPR027377">
    <property type="entry name" value="ZAR1/RTP1-5-like_Znf-3CxxC"/>
</dbReference>
<accession>A0ABR1SP42</accession>
<keyword evidence="3" id="KW-0862">Zinc</keyword>
<comment type="caution">
    <text evidence="5">The sequence shown here is derived from an EMBL/GenBank/DDBJ whole genome shotgun (WGS) entry which is preliminary data.</text>
</comment>
<dbReference type="EMBL" id="JAQQWK010000009">
    <property type="protein sequence ID" value="KAK8035465.1"/>
    <property type="molecule type" value="Genomic_DNA"/>
</dbReference>
<keyword evidence="2" id="KW-0863">Zinc-finger</keyword>
<proteinExistence type="predicted"/>
<dbReference type="SMART" id="SM01328">
    <property type="entry name" value="zf-3CxxC"/>
    <property type="match status" value="1"/>
</dbReference>
<evidence type="ECO:0000256" key="2">
    <source>
        <dbReference type="ARBA" id="ARBA00022771"/>
    </source>
</evidence>
<evidence type="ECO:0000313" key="5">
    <source>
        <dbReference type="EMBL" id="KAK8035465.1"/>
    </source>
</evidence>
<reference evidence="5 6" key="1">
    <citation type="submission" date="2023-01" db="EMBL/GenBank/DDBJ databases">
        <title>Analysis of 21 Apiospora genomes using comparative genomics revels a genus with tremendous synthesis potential of carbohydrate active enzymes and secondary metabolites.</title>
        <authorList>
            <person name="Sorensen T."/>
        </authorList>
    </citation>
    <scope>NUCLEOTIDE SEQUENCE [LARGE SCALE GENOMIC DNA]</scope>
    <source>
        <strain evidence="5 6">CBS 33761</strain>
    </source>
</reference>
<evidence type="ECO:0000256" key="3">
    <source>
        <dbReference type="ARBA" id="ARBA00022833"/>
    </source>
</evidence>
<dbReference type="Proteomes" id="UP001444661">
    <property type="component" value="Unassembled WGS sequence"/>
</dbReference>
<name>A0ABR1SP42_9PEZI</name>
<feature type="domain" description="3CxxC-type" evidence="4">
    <location>
        <begin position="54"/>
        <end position="158"/>
    </location>
</feature>
<dbReference type="Pfam" id="PF13695">
    <property type="entry name" value="Zn_ribbon_3CxxC"/>
    <property type="match status" value="1"/>
</dbReference>
<evidence type="ECO:0000313" key="6">
    <source>
        <dbReference type="Proteomes" id="UP001444661"/>
    </source>
</evidence>
<keyword evidence="6" id="KW-1185">Reference proteome</keyword>